<dbReference type="Pfam" id="PF25881">
    <property type="entry name" value="HH_YBHG"/>
    <property type="match status" value="1"/>
</dbReference>
<dbReference type="EMBL" id="VHLG01000005">
    <property type="protein sequence ID" value="TPW30560.1"/>
    <property type="molecule type" value="Genomic_DNA"/>
</dbReference>
<evidence type="ECO:0000256" key="1">
    <source>
        <dbReference type="SAM" id="Coils"/>
    </source>
</evidence>
<dbReference type="Gene3D" id="2.40.30.170">
    <property type="match status" value="1"/>
</dbReference>
<dbReference type="Proteomes" id="UP000318801">
    <property type="component" value="Unassembled WGS sequence"/>
</dbReference>
<dbReference type="PANTHER" id="PTHR30438:SF2">
    <property type="entry name" value="MEMBRANE PROTEIN"/>
    <property type="match status" value="1"/>
</dbReference>
<keyword evidence="4" id="KW-1185">Reference proteome</keyword>
<feature type="coiled-coil region" evidence="1">
    <location>
        <begin position="105"/>
        <end position="196"/>
    </location>
</feature>
<evidence type="ECO:0000313" key="4">
    <source>
        <dbReference type="Proteomes" id="UP000318801"/>
    </source>
</evidence>
<protein>
    <submittedName>
        <fullName evidence="3">HlyD family efflux transporter periplasmic adaptor subunit</fullName>
    </submittedName>
</protein>
<dbReference type="Gene3D" id="1.10.287.470">
    <property type="entry name" value="Helix hairpin bin"/>
    <property type="match status" value="3"/>
</dbReference>
<feature type="domain" description="YbhG-like alpha-helical hairpin" evidence="2">
    <location>
        <begin position="76"/>
        <end position="194"/>
    </location>
</feature>
<accession>A0A506U9K9</accession>
<comment type="caution">
    <text evidence="3">The sequence shown here is derived from an EMBL/GenBank/DDBJ whole genome shotgun (WGS) entry which is preliminary data.</text>
</comment>
<sequence length="322" mass="34010">MKRFIAIVAVLVAGLSAALYFFAPRTGQGWLGYVEADMLYIGAPSTARLTSLSVTEGDEAQAGQVLFTLESTSEQAAVDTAEATLARQEAALSLAKAPQDRPEELQQLQAAKAEAEAALTYAKQALERARSLYQQQTGTKANLDNAVSSFEQAKAALDKINAQIALGKLPQRDENIAEAEHAVAAAKSDLAAAKAVVALKTISAPASGSVQETYYRTGEVAPAGRPIVALLPPGNINIEFFVPEGDIASLKVGDKVALSCDGCNGEMATISFIAQSAEYTPPEIFSREERAKMVYRLKARPDDPLSLPVGLPLSVSKAGMKP</sequence>
<gene>
    <name evidence="3" type="ORF">FJU08_11360</name>
</gene>
<dbReference type="Gene3D" id="2.40.50.100">
    <property type="match status" value="2"/>
</dbReference>
<dbReference type="OrthoDB" id="9809385at2"/>
<dbReference type="PANTHER" id="PTHR30438">
    <property type="entry name" value="36 KDA ANTIGEN-RELATED"/>
    <property type="match status" value="1"/>
</dbReference>
<reference evidence="3 4" key="1">
    <citation type="submission" date="2019-06" db="EMBL/GenBank/DDBJ databases">
        <authorList>
            <person name="Li M."/>
        </authorList>
    </citation>
    <scope>NUCLEOTIDE SEQUENCE [LARGE SCALE GENOMIC DNA]</scope>
    <source>
        <strain evidence="3 4">BGMRC2036</strain>
    </source>
</reference>
<name>A0A506U9K9_9HYPH</name>
<dbReference type="InterPro" id="IPR059052">
    <property type="entry name" value="HH_YbhG-like"/>
</dbReference>
<proteinExistence type="predicted"/>
<keyword evidence="1" id="KW-0175">Coiled coil</keyword>
<organism evidence="3 4">
    <name type="scientific">Martelella alba</name>
    <dbReference type="NCBI Taxonomy" id="2590451"/>
    <lineage>
        <taxon>Bacteria</taxon>
        <taxon>Pseudomonadati</taxon>
        <taxon>Pseudomonadota</taxon>
        <taxon>Alphaproteobacteria</taxon>
        <taxon>Hyphomicrobiales</taxon>
        <taxon>Aurantimonadaceae</taxon>
        <taxon>Martelella</taxon>
    </lineage>
</organism>
<evidence type="ECO:0000259" key="2">
    <source>
        <dbReference type="Pfam" id="PF25881"/>
    </source>
</evidence>
<dbReference type="AlphaFoldDB" id="A0A506U9K9"/>
<evidence type="ECO:0000313" key="3">
    <source>
        <dbReference type="EMBL" id="TPW30560.1"/>
    </source>
</evidence>
<dbReference type="GO" id="GO:0005886">
    <property type="term" value="C:plasma membrane"/>
    <property type="evidence" value="ECO:0007669"/>
    <property type="project" value="TreeGrafter"/>
</dbReference>
<dbReference type="RefSeq" id="WP_141149131.1">
    <property type="nucleotide sequence ID" value="NZ_VHLG01000005.1"/>
</dbReference>
<dbReference type="SUPFAM" id="SSF111369">
    <property type="entry name" value="HlyD-like secretion proteins"/>
    <property type="match status" value="2"/>
</dbReference>